<gene>
    <name evidence="2" type="ORF">NVI5450_4678</name>
</gene>
<dbReference type="PANTHER" id="PTHR47396:SF1">
    <property type="entry name" value="ATP-DEPENDENT HELICASE IRC3-RELATED"/>
    <property type="match status" value="1"/>
</dbReference>
<dbReference type="EMBL" id="FPLD01000135">
    <property type="protein sequence ID" value="SGZ18670.1"/>
    <property type="molecule type" value="Genomic_DNA"/>
</dbReference>
<dbReference type="InterPro" id="IPR050742">
    <property type="entry name" value="Helicase_Restrict-Modif_Enz"/>
</dbReference>
<dbReference type="SUPFAM" id="SSF52540">
    <property type="entry name" value="P-loop containing nucleoside triphosphate hydrolases"/>
    <property type="match status" value="1"/>
</dbReference>
<proteinExistence type="predicted"/>
<dbReference type="Proteomes" id="UP000183794">
    <property type="component" value="Unassembled WGS sequence"/>
</dbReference>
<sequence length="347" mass="38580">MVVFDEIHHCSGNSALDANAWGMEILTKIQDHAAYTLALTGTPWRSDSLPISLARYSNPEGEIQCDFIYGLSEAVRDRVCRSPKIVLVDNDNLKVTSDTEGSKSFNSIQELLLNESIPYSAIITNRDAMLYLLKLGCHRLSEIRTVNKSAGGLVVASSVDHAREILSLLQEEFNQSAVIVTYQHDDPVGEITRFRTSDMQWIVSVGMVSEGTDIPRLQVCCHLSHVKTELYFRQVLGRILRINDTTNQDAWLYTIAERKLTCFADRIAKDLPDDNAVVRVLVGDELAVDIVESEEDVCEQPNLKPAAGSTDAEIEWDLGIDGTMATDQRAVLTLGTFKQRLVSAFCI</sequence>
<evidence type="ECO:0000259" key="1">
    <source>
        <dbReference type="Pfam" id="PF00271"/>
    </source>
</evidence>
<dbReference type="Pfam" id="PF00271">
    <property type="entry name" value="Helicase_C"/>
    <property type="match status" value="1"/>
</dbReference>
<feature type="domain" description="Helicase C-terminal" evidence="1">
    <location>
        <begin position="147"/>
        <end position="243"/>
    </location>
</feature>
<name>A0A1L0AM10_9GAMM</name>
<dbReference type="GO" id="GO:0005829">
    <property type="term" value="C:cytosol"/>
    <property type="evidence" value="ECO:0007669"/>
    <property type="project" value="TreeGrafter"/>
</dbReference>
<organism evidence="2 3">
    <name type="scientific">Moritella viscosa</name>
    <dbReference type="NCBI Taxonomy" id="80854"/>
    <lineage>
        <taxon>Bacteria</taxon>
        <taxon>Pseudomonadati</taxon>
        <taxon>Pseudomonadota</taxon>
        <taxon>Gammaproteobacteria</taxon>
        <taxon>Alteromonadales</taxon>
        <taxon>Moritellaceae</taxon>
        <taxon>Moritella</taxon>
    </lineage>
</organism>
<accession>A0A1L0AM10</accession>
<evidence type="ECO:0000313" key="2">
    <source>
        <dbReference type="EMBL" id="SGZ18670.1"/>
    </source>
</evidence>
<reference evidence="2 3" key="1">
    <citation type="submission" date="2016-11" db="EMBL/GenBank/DDBJ databases">
        <authorList>
            <person name="Jaros S."/>
            <person name="Januszkiewicz K."/>
            <person name="Wedrychowicz H."/>
        </authorList>
    </citation>
    <scope>NUCLEOTIDE SEQUENCE [LARGE SCALE GENOMIC DNA]</scope>
    <source>
        <strain evidence="2">NVI 5450</strain>
    </source>
</reference>
<dbReference type="InterPro" id="IPR027417">
    <property type="entry name" value="P-loop_NTPase"/>
</dbReference>
<dbReference type="PANTHER" id="PTHR47396">
    <property type="entry name" value="TYPE I RESTRICTION ENZYME ECOKI R PROTEIN"/>
    <property type="match status" value="1"/>
</dbReference>
<evidence type="ECO:0000313" key="3">
    <source>
        <dbReference type="Proteomes" id="UP000183794"/>
    </source>
</evidence>
<dbReference type="Gene3D" id="3.40.50.300">
    <property type="entry name" value="P-loop containing nucleotide triphosphate hydrolases"/>
    <property type="match status" value="1"/>
</dbReference>
<dbReference type="AlphaFoldDB" id="A0A1L0AM10"/>
<dbReference type="InterPro" id="IPR001650">
    <property type="entry name" value="Helicase_C-like"/>
</dbReference>
<protein>
    <submittedName>
        <fullName evidence="2">Type III restriction enzyme, res subunit</fullName>
    </submittedName>
</protein>